<organism evidence="1 2">
    <name type="scientific">Rangifer tarandus platyrhynchus</name>
    <name type="common">Svalbard reindeer</name>
    <dbReference type="NCBI Taxonomy" id="3082113"/>
    <lineage>
        <taxon>Eukaryota</taxon>
        <taxon>Metazoa</taxon>
        <taxon>Chordata</taxon>
        <taxon>Craniata</taxon>
        <taxon>Vertebrata</taxon>
        <taxon>Euteleostomi</taxon>
        <taxon>Mammalia</taxon>
        <taxon>Eutheria</taxon>
        <taxon>Laurasiatheria</taxon>
        <taxon>Artiodactyla</taxon>
        <taxon>Ruminantia</taxon>
        <taxon>Pecora</taxon>
        <taxon>Cervidae</taxon>
        <taxon>Odocoileinae</taxon>
        <taxon>Rangifer</taxon>
    </lineage>
</organism>
<dbReference type="EMBL" id="OX596086">
    <property type="protein sequence ID" value="CAM9906065.1"/>
    <property type="molecule type" value="Genomic_DNA"/>
</dbReference>
<evidence type="ECO:0000313" key="2">
    <source>
        <dbReference type="Proteomes" id="UP001162501"/>
    </source>
</evidence>
<name>A0AC59YR80_RANTA</name>
<reference evidence="1" key="2">
    <citation type="submission" date="2025-03" db="EMBL/GenBank/DDBJ databases">
        <authorList>
            <consortium name="ELIXIR-Norway"/>
            <consortium name="Elixir Norway"/>
        </authorList>
    </citation>
    <scope>NUCLEOTIDE SEQUENCE</scope>
</reference>
<evidence type="ECO:0000313" key="1">
    <source>
        <dbReference type="EMBL" id="CAM9906065.1"/>
    </source>
</evidence>
<sequence>MSIESVMPSNHLILCRPLLPPSIFPSIRVFSDESVHSIKWPKYWSFSFSISPSNEYSGLISFRMDWLDLLAVQGILKSLLQHHSSKASILLRSAFFIVQFSHPT</sequence>
<proteinExistence type="predicted"/>
<dbReference type="Proteomes" id="UP001162501">
    <property type="component" value="Chromosome 2"/>
</dbReference>
<gene>
    <name evidence="1" type="ORF">MRATA1EN22A_LOCUS9162</name>
</gene>
<accession>A0AC59YR80</accession>
<protein>
    <submittedName>
        <fullName evidence="1">Uncharacterized protein</fullName>
    </submittedName>
</protein>
<reference evidence="1" key="1">
    <citation type="submission" date="2023-05" db="EMBL/GenBank/DDBJ databases">
        <authorList>
            <consortium name="ELIXIR-Norway"/>
        </authorList>
    </citation>
    <scope>NUCLEOTIDE SEQUENCE</scope>
</reference>